<evidence type="ECO:0000256" key="1">
    <source>
        <dbReference type="SAM" id="Phobius"/>
    </source>
</evidence>
<protein>
    <submittedName>
        <fullName evidence="2">Uncharacterized protein</fullName>
    </submittedName>
</protein>
<proteinExistence type="predicted"/>
<keyword evidence="1" id="KW-0472">Membrane</keyword>
<keyword evidence="3" id="KW-1185">Reference proteome</keyword>
<name>A0A7W3FM64_9GAMM</name>
<keyword evidence="1" id="KW-0812">Transmembrane</keyword>
<dbReference type="AlphaFoldDB" id="A0A7W3FM64"/>
<evidence type="ECO:0000313" key="3">
    <source>
        <dbReference type="Proteomes" id="UP000547058"/>
    </source>
</evidence>
<organism evidence="2 3">
    <name type="scientific">Stenotrophomonas tumulicola</name>
    <dbReference type="NCBI Taxonomy" id="1685415"/>
    <lineage>
        <taxon>Bacteria</taxon>
        <taxon>Pseudomonadati</taxon>
        <taxon>Pseudomonadota</taxon>
        <taxon>Gammaproteobacteria</taxon>
        <taxon>Lysobacterales</taxon>
        <taxon>Lysobacteraceae</taxon>
        <taxon>Stenotrophomonas</taxon>
    </lineage>
</organism>
<feature type="transmembrane region" description="Helical" evidence="1">
    <location>
        <begin position="37"/>
        <end position="59"/>
    </location>
</feature>
<evidence type="ECO:0000313" key="2">
    <source>
        <dbReference type="EMBL" id="MBA8681975.1"/>
    </source>
</evidence>
<dbReference type="Proteomes" id="UP000547058">
    <property type="component" value="Unassembled WGS sequence"/>
</dbReference>
<gene>
    <name evidence="2" type="ORF">H4O11_09115</name>
</gene>
<reference evidence="2 3" key="1">
    <citation type="submission" date="2020-08" db="EMBL/GenBank/DDBJ databases">
        <title>Stenotrophomonas tumulicola JCM 30961.</title>
        <authorList>
            <person name="Deng Y."/>
        </authorList>
    </citation>
    <scope>NUCLEOTIDE SEQUENCE [LARGE SCALE GENOMIC DNA]</scope>
    <source>
        <strain evidence="2 3">JCM 30961</strain>
    </source>
</reference>
<accession>A0A7W3FM64</accession>
<dbReference type="EMBL" id="JACGXS010000003">
    <property type="protein sequence ID" value="MBA8681975.1"/>
    <property type="molecule type" value="Genomic_DNA"/>
</dbReference>
<feature type="transmembrane region" description="Helical" evidence="1">
    <location>
        <begin position="7"/>
        <end position="25"/>
    </location>
</feature>
<comment type="caution">
    <text evidence="2">The sequence shown here is derived from an EMBL/GenBank/DDBJ whole genome shotgun (WGS) entry which is preliminary data.</text>
</comment>
<keyword evidence="1" id="KW-1133">Transmembrane helix</keyword>
<sequence>MWTLFNVVRWLITGAALWWLCSVVFEKGTTAEGAVFGLMLFGQVVFWPLALLWGLPWLFRRRTPKFKKHRPEEFEPTISHDHIALDLGRDTIWIRDPVKGERYLRRAEVLAIRTGEYNYKGIVTHRLEVQVRDVVNPFWLVPFVRHSDRWLKSTAVNETERDEWFARMKAWLIEARTT</sequence>
<dbReference type="RefSeq" id="WP_182339103.1">
    <property type="nucleotide sequence ID" value="NZ_JACGXS010000003.1"/>
</dbReference>